<evidence type="ECO:0000313" key="2">
    <source>
        <dbReference type="Proteomes" id="UP000440304"/>
    </source>
</evidence>
<gene>
    <name evidence="1" type="ORF">GR156_07355</name>
</gene>
<dbReference type="Proteomes" id="UP000440304">
    <property type="component" value="Unassembled WGS sequence"/>
</dbReference>
<accession>A0A6N8T9Z9</accession>
<sequence>MTMLPIQTTATAPVATPVATSTGDPALPLELLELELSLDGFSGDEASFAEAVRQAADQVGGDFLFDLPASGLAEDCLRIAALRVPKGENGAPTIVFALLDAEGATIRVENPDETTKDLKRFADAFVDVLQRI</sequence>
<name>A0A6N8T9Z9_SHIZO</name>
<dbReference type="AlphaFoldDB" id="A0A6N8T9Z9"/>
<reference evidence="1 2" key="1">
    <citation type="submission" date="2019-12" db="EMBL/GenBank/DDBJ databases">
        <title>Shinella granuli gen. nov., sp. nov., and proposal of the reclassification of Zoogloea ramigera ATCC 19623 as Shinella zoogloeoides sp. nov.</title>
        <authorList>
            <person name="Gao J."/>
        </authorList>
    </citation>
    <scope>NUCLEOTIDE SEQUENCE [LARGE SCALE GENOMIC DNA]</scope>
    <source>
        <strain evidence="1 2">DSM 287</strain>
    </source>
</reference>
<dbReference type="OrthoDB" id="7907761at2"/>
<proteinExistence type="predicted"/>
<comment type="caution">
    <text evidence="1">The sequence shown here is derived from an EMBL/GenBank/DDBJ whole genome shotgun (WGS) entry which is preliminary data.</text>
</comment>
<dbReference type="RefSeq" id="WP_160785503.1">
    <property type="nucleotide sequence ID" value="NZ_CP086610.1"/>
</dbReference>
<dbReference type="EMBL" id="WUML01000004">
    <property type="protein sequence ID" value="MXO00112.1"/>
    <property type="molecule type" value="Genomic_DNA"/>
</dbReference>
<organism evidence="1 2">
    <name type="scientific">Shinella zoogloeoides</name>
    <name type="common">Crabtreella saccharophila</name>
    <dbReference type="NCBI Taxonomy" id="352475"/>
    <lineage>
        <taxon>Bacteria</taxon>
        <taxon>Pseudomonadati</taxon>
        <taxon>Pseudomonadota</taxon>
        <taxon>Alphaproteobacteria</taxon>
        <taxon>Hyphomicrobiales</taxon>
        <taxon>Rhizobiaceae</taxon>
        <taxon>Shinella</taxon>
    </lineage>
</organism>
<evidence type="ECO:0000313" key="1">
    <source>
        <dbReference type="EMBL" id="MXO00112.1"/>
    </source>
</evidence>
<protein>
    <submittedName>
        <fullName evidence="1">Uncharacterized protein</fullName>
    </submittedName>
</protein>